<dbReference type="InterPro" id="IPR037679">
    <property type="entry name" value="Apc5"/>
</dbReference>
<dbReference type="PANTHER" id="PTHR12830:SF9">
    <property type="entry name" value="ANAPHASE-PROMOTING COMPLEX SUBUNIT 5"/>
    <property type="match status" value="1"/>
</dbReference>
<reference evidence="10 11" key="2">
    <citation type="submission" date="2017-09" db="EMBL/GenBank/DDBJ databases">
        <title>Extensive intraspecific genome diversity in a model arbuscular mycorrhizal fungus.</title>
        <authorList>
            <person name="Chen E.C."/>
            <person name="Morin E."/>
            <person name="Beaudet D."/>
            <person name="Noel J."/>
            <person name="Ndikumana S."/>
            <person name="Charron P."/>
            <person name="St-Onge C."/>
            <person name="Giorgi J."/>
            <person name="Grigoriev I.V."/>
            <person name="Roux C."/>
            <person name="Martin F.M."/>
            <person name="Corradi N."/>
        </authorList>
    </citation>
    <scope>NUCLEOTIDE SEQUENCE [LARGE SCALE GENOMIC DNA]</scope>
    <source>
        <strain evidence="10 11">A5</strain>
    </source>
</reference>
<evidence type="ECO:0000256" key="2">
    <source>
        <dbReference type="ARBA" id="ARBA00016066"/>
    </source>
</evidence>
<dbReference type="VEuPathDB" id="FungiDB:RhiirA1_539569"/>
<dbReference type="PANTHER" id="PTHR12830">
    <property type="entry name" value="ANAPHASE-PROMOTING COMPLEX SUBUNIT 5"/>
    <property type="match status" value="1"/>
</dbReference>
<keyword evidence="3" id="KW-0132">Cell division</keyword>
<dbReference type="GO" id="GO:0070979">
    <property type="term" value="P:protein K11-linked ubiquitination"/>
    <property type="evidence" value="ECO:0007669"/>
    <property type="project" value="TreeGrafter"/>
</dbReference>
<evidence type="ECO:0000256" key="6">
    <source>
        <dbReference type="ARBA" id="ARBA00023306"/>
    </source>
</evidence>
<reference evidence="10 11" key="1">
    <citation type="submission" date="2016-04" db="EMBL/GenBank/DDBJ databases">
        <title>Genome analyses suggest a sexual origin of heterokaryosis in a supposedly ancient asexual fungus.</title>
        <authorList>
            <person name="Ropars J."/>
            <person name="Sedzielewska K."/>
            <person name="Noel J."/>
            <person name="Charron P."/>
            <person name="Farinelli L."/>
            <person name="Marton T."/>
            <person name="Kruger M."/>
            <person name="Pelin A."/>
            <person name="Brachmann A."/>
            <person name="Corradi N."/>
        </authorList>
    </citation>
    <scope>NUCLEOTIDE SEQUENCE [LARGE SCALE GENOMIC DNA]</scope>
    <source>
        <strain evidence="10 11">A5</strain>
    </source>
</reference>
<dbReference type="AlphaFoldDB" id="A0A2N0PGA1"/>
<proteinExistence type="inferred from homology"/>
<keyword evidence="4" id="KW-0498">Mitosis</keyword>
<feature type="domain" description="Anaphase-promoting complex subunit 5" evidence="9">
    <location>
        <begin position="238"/>
        <end position="327"/>
    </location>
</feature>
<accession>A0A2N0PGA1</accession>
<evidence type="ECO:0000256" key="5">
    <source>
        <dbReference type="ARBA" id="ARBA00022786"/>
    </source>
</evidence>
<dbReference type="InterPro" id="IPR026000">
    <property type="entry name" value="Apc5_dom"/>
</dbReference>
<evidence type="ECO:0000313" key="11">
    <source>
        <dbReference type="Proteomes" id="UP000232722"/>
    </source>
</evidence>
<evidence type="ECO:0000256" key="1">
    <source>
        <dbReference type="ARBA" id="ARBA00007450"/>
    </source>
</evidence>
<dbReference type="GO" id="GO:0045842">
    <property type="term" value="P:positive regulation of mitotic metaphase/anaphase transition"/>
    <property type="evidence" value="ECO:0007669"/>
    <property type="project" value="TreeGrafter"/>
</dbReference>
<dbReference type="GO" id="GO:0051301">
    <property type="term" value="P:cell division"/>
    <property type="evidence" value="ECO:0007669"/>
    <property type="project" value="UniProtKB-KW"/>
</dbReference>
<dbReference type="SUPFAM" id="SSF48452">
    <property type="entry name" value="TPR-like"/>
    <property type="match status" value="2"/>
</dbReference>
<protein>
    <recommendedName>
        <fullName evidence="2">Anaphase-promoting complex subunit 5</fullName>
    </recommendedName>
    <alternativeName>
        <fullName evidence="7">Cyclosome subunit 5</fullName>
    </alternativeName>
</protein>
<dbReference type="VEuPathDB" id="FungiDB:FUN_021588"/>
<evidence type="ECO:0000256" key="8">
    <source>
        <dbReference type="ARBA" id="ARBA00045696"/>
    </source>
</evidence>
<organism evidence="10 11">
    <name type="scientific">Rhizophagus irregularis</name>
    <dbReference type="NCBI Taxonomy" id="588596"/>
    <lineage>
        <taxon>Eukaryota</taxon>
        <taxon>Fungi</taxon>
        <taxon>Fungi incertae sedis</taxon>
        <taxon>Mucoromycota</taxon>
        <taxon>Glomeromycotina</taxon>
        <taxon>Glomeromycetes</taxon>
        <taxon>Glomerales</taxon>
        <taxon>Glomeraceae</taxon>
        <taxon>Rhizophagus</taxon>
    </lineage>
</organism>
<name>A0A2N0PGA1_9GLOM</name>
<dbReference type="UniPathway" id="UPA00143"/>
<dbReference type="GO" id="GO:0005680">
    <property type="term" value="C:anaphase-promoting complex"/>
    <property type="evidence" value="ECO:0007669"/>
    <property type="project" value="InterPro"/>
</dbReference>
<gene>
    <name evidence="10" type="ORF">RhiirA5_501796</name>
</gene>
<evidence type="ECO:0000256" key="3">
    <source>
        <dbReference type="ARBA" id="ARBA00022618"/>
    </source>
</evidence>
<evidence type="ECO:0000313" key="10">
    <source>
        <dbReference type="EMBL" id="PKC05853.1"/>
    </source>
</evidence>
<dbReference type="Gene3D" id="1.25.40.10">
    <property type="entry name" value="Tetratricopeptide repeat domain"/>
    <property type="match status" value="1"/>
</dbReference>
<comment type="similarity">
    <text evidence="1">Belongs to the APC5 family.</text>
</comment>
<evidence type="ECO:0000256" key="4">
    <source>
        <dbReference type="ARBA" id="ARBA00022776"/>
    </source>
</evidence>
<keyword evidence="6" id="KW-0131">Cell cycle</keyword>
<evidence type="ECO:0000256" key="7">
    <source>
        <dbReference type="ARBA" id="ARBA00031069"/>
    </source>
</evidence>
<dbReference type="GO" id="GO:0031145">
    <property type="term" value="P:anaphase-promoting complex-dependent catabolic process"/>
    <property type="evidence" value="ECO:0007669"/>
    <property type="project" value="TreeGrafter"/>
</dbReference>
<dbReference type="VEuPathDB" id="FungiDB:RhiirFUN_003429"/>
<dbReference type="Pfam" id="PF12862">
    <property type="entry name" value="ANAPC5"/>
    <property type="match status" value="1"/>
</dbReference>
<keyword evidence="5" id="KW-0833">Ubl conjugation pathway</keyword>
<comment type="function">
    <text evidence="8">Component of the anaphase promoting complex/cyclosome (APC/C), a cell cycle-regulated E3 ubiquitin ligase that controls progression through mitosis and the G1 phase of the cell cycle. The APC/C complex acts by mediating ubiquitination and subsequent degradation of target proteins: it mainly mediates the formation of 'Lys-11'-linked polyubiquitin chains and, to a lower extent, the formation of 'Lys-48'- and 'Lys-63'-linked polyubiquitin chains. The APC/C complex catalyzes assembly of branched 'Lys-11'-/'Lys-48'-linked branched ubiquitin chains on target proteins.</text>
</comment>
<dbReference type="EMBL" id="LLXJ01000828">
    <property type="protein sequence ID" value="PKC05853.1"/>
    <property type="molecule type" value="Genomic_DNA"/>
</dbReference>
<evidence type="ECO:0000259" key="9">
    <source>
        <dbReference type="Pfam" id="PF12862"/>
    </source>
</evidence>
<comment type="caution">
    <text evidence="10">The sequence shown here is derived from an EMBL/GenBank/DDBJ whole genome shotgun (WGS) entry which is preliminary data.</text>
</comment>
<dbReference type="InterPro" id="IPR011990">
    <property type="entry name" value="TPR-like_helical_dom_sf"/>
</dbReference>
<dbReference type="Proteomes" id="UP000232722">
    <property type="component" value="Unassembled WGS sequence"/>
</dbReference>
<sequence length="760" mass="88704">MEAFVAKTSMLTPHKISLLILIEAYWEIIETDSTTPEKLEPLLFFLIEKISDEQRFPEPTLKELCDELTKISDNTDNTTNNFSEILLAKLVIIVTPHELTFSIKDMKRFFTRDAELFLRKYSLLGIFVRRCILEMNKLMFDDISRLYNAFIEYRDKRTTKPSTLFMKDAYVPLEVSEMTELAQRFHMHKQELIPKNDAESFSHYVITQLRKYGGILPLEIEEKLRKIHDRIPEISSIYYIEFVKYMQTGEYEGALTNFYKYSNFCPDDPENRSWYQYVLLNLVVLHAKFGHKEQAILAIREAIEMARENNDQECLRFALSWLYRLKSSDQTTGTRVSASEQQMLESLISKAKQANFMYLQALGELGKSQRQIQQGSPPTEVFESLLRSSVLNMNCPFKTMRFQGHLLNASVWQTYGSDTLANLFTNEVINNPDPSPEDRVTAICQLADNHVSHGNYLNAFEVLAKSKVRFNGIRRAVSQWVFCFEKLMYQKSFNRDEIFNIGAIEHQIRACCQDDDLFRADFEFNRALYLAKTDRPDEGVDVLHKLINQSCRIGNQNQMLVANYLLKIAEIRIETEDLTSALPYVLSSLCLSERFHYQSSYFLAIIRLAQILLNFELAGRARSMIEKIMPVILAEHSLHLQSIAQYIYAQCLIACINQDLQANRKQSINWQDVLYALDASRIGFKDLESISELLNVLQLMSYIYNIKGDIIMRNRCAEEFRILVMLQEKNKRKQPDWNMTYYSRYIQLNQQGQEYHDNGN</sequence>